<dbReference type="AlphaFoldDB" id="A0ABD5BNH2"/>
<reference evidence="2 3" key="1">
    <citation type="submission" date="2023-07" db="EMBL/GenBank/DDBJ databases">
        <title>Pathogens genome sequencing project 196.</title>
        <authorList>
            <person name="Cao X."/>
        </authorList>
    </citation>
    <scope>NUCLEOTIDE SEQUENCE [LARGE SCALE GENOMIC DNA]</scope>
    <source>
        <strain evidence="2 3">SM41</strain>
    </source>
</reference>
<evidence type="ECO:0000313" key="2">
    <source>
        <dbReference type="EMBL" id="MDQ9557866.1"/>
    </source>
</evidence>
<protein>
    <submittedName>
        <fullName evidence="2">Uncharacterized protein</fullName>
    </submittedName>
</protein>
<evidence type="ECO:0000313" key="3">
    <source>
        <dbReference type="Proteomes" id="UP001234811"/>
    </source>
</evidence>
<proteinExistence type="predicted"/>
<gene>
    <name evidence="2" type="ORF">RF091_20435</name>
</gene>
<keyword evidence="1" id="KW-1133">Transmembrane helix</keyword>
<organism evidence="2 3">
    <name type="scientific">Serratia marcescens</name>
    <dbReference type="NCBI Taxonomy" id="615"/>
    <lineage>
        <taxon>Bacteria</taxon>
        <taxon>Pseudomonadati</taxon>
        <taxon>Pseudomonadota</taxon>
        <taxon>Gammaproteobacteria</taxon>
        <taxon>Enterobacterales</taxon>
        <taxon>Yersiniaceae</taxon>
        <taxon>Serratia</taxon>
    </lineage>
</organism>
<sequence>MDNFNVTQQEQEKDILGKILVTVSALCLILVATLLIWGFVLD</sequence>
<feature type="transmembrane region" description="Helical" evidence="1">
    <location>
        <begin position="19"/>
        <end position="40"/>
    </location>
</feature>
<comment type="caution">
    <text evidence="2">The sequence shown here is derived from an EMBL/GenBank/DDBJ whole genome shotgun (WGS) entry which is preliminary data.</text>
</comment>
<dbReference type="RefSeq" id="WP_033638010.1">
    <property type="nucleotide sequence ID" value="NZ_ABEXNO020000011.1"/>
</dbReference>
<keyword evidence="1" id="KW-0812">Transmembrane</keyword>
<dbReference type="EMBL" id="JAVIPQ010000377">
    <property type="protein sequence ID" value="MDQ9557866.1"/>
    <property type="molecule type" value="Genomic_DNA"/>
</dbReference>
<dbReference type="Proteomes" id="UP001234811">
    <property type="component" value="Unassembled WGS sequence"/>
</dbReference>
<accession>A0ABD5BNH2</accession>
<evidence type="ECO:0000256" key="1">
    <source>
        <dbReference type="SAM" id="Phobius"/>
    </source>
</evidence>
<keyword evidence="1" id="KW-0472">Membrane</keyword>
<dbReference type="GeneID" id="301145479"/>
<name>A0ABD5BNH2_SERMA</name>